<dbReference type="AlphaFoldDB" id="A0A5C4R165"/>
<accession>A0A5C4R165</accession>
<dbReference type="RefSeq" id="WP_139599718.1">
    <property type="nucleotide sequence ID" value="NZ_VDDC01000059.1"/>
</dbReference>
<comment type="caution">
    <text evidence="1">The sequence shown here is derived from an EMBL/GenBank/DDBJ whole genome shotgun (WGS) entry which is preliminary data.</text>
</comment>
<gene>
    <name evidence="1" type="ORF">FHD67_19150</name>
</gene>
<dbReference type="Proteomes" id="UP000304880">
    <property type="component" value="Unassembled WGS sequence"/>
</dbReference>
<protein>
    <submittedName>
        <fullName evidence="1">Uncharacterized protein</fullName>
    </submittedName>
</protein>
<keyword evidence="2" id="KW-1185">Reference proteome</keyword>
<evidence type="ECO:0000313" key="2">
    <source>
        <dbReference type="Proteomes" id="UP000304880"/>
    </source>
</evidence>
<evidence type="ECO:0000313" key="1">
    <source>
        <dbReference type="EMBL" id="TNH37656.1"/>
    </source>
</evidence>
<proteinExistence type="predicted"/>
<sequence>MTTIFVLASSRDAHGMSLTKFESTQFNGLAHVTLRFTQGSHGRFPAHGIAGMSHCNKNMYPTGRAGWRRSTCTSGAAEKTGDTH</sequence>
<dbReference type="EMBL" id="VDDC01000059">
    <property type="protein sequence ID" value="TNH37656.1"/>
    <property type="molecule type" value="Genomic_DNA"/>
</dbReference>
<reference evidence="1 2" key="1">
    <citation type="submission" date="2019-06" db="EMBL/GenBank/DDBJ databases">
        <authorList>
            <person name="Li J."/>
        </authorList>
    </citation>
    <scope>NUCLEOTIDE SEQUENCE [LARGE SCALE GENOMIC DNA]</scope>
    <source>
        <strain evidence="1 2">CGMCC 1.8012</strain>
    </source>
</reference>
<name>A0A5C4R165_9RHOB</name>
<organism evidence="1 2">
    <name type="scientific">Paracoccus haeundaensis</name>
    <dbReference type="NCBI Taxonomy" id="225362"/>
    <lineage>
        <taxon>Bacteria</taxon>
        <taxon>Pseudomonadati</taxon>
        <taxon>Pseudomonadota</taxon>
        <taxon>Alphaproteobacteria</taxon>
        <taxon>Rhodobacterales</taxon>
        <taxon>Paracoccaceae</taxon>
        <taxon>Paracoccus</taxon>
    </lineage>
</organism>